<name>A0A1R4FQE2_9MICO</name>
<accession>A0A1R4FQE2</accession>
<dbReference type="OrthoDB" id="9802815at2"/>
<keyword evidence="9" id="KW-1185">Reference proteome</keyword>
<gene>
    <name evidence="5" type="primary">fmt</name>
    <name evidence="8" type="ORF">CZ674_05960</name>
</gene>
<dbReference type="PANTHER" id="PTHR11138">
    <property type="entry name" value="METHIONYL-TRNA FORMYLTRANSFERASE"/>
    <property type="match status" value="1"/>
</dbReference>
<dbReference type="Pfam" id="PF02911">
    <property type="entry name" value="Formyl_trans_C"/>
    <property type="match status" value="1"/>
</dbReference>
<feature type="binding site" evidence="5">
    <location>
        <begin position="107"/>
        <end position="110"/>
    </location>
    <ligand>
        <name>(6S)-5,6,7,8-tetrahydrofolate</name>
        <dbReference type="ChEBI" id="CHEBI:57453"/>
    </ligand>
</feature>
<dbReference type="InterPro" id="IPR041711">
    <property type="entry name" value="Met-tRNA-FMT_N"/>
</dbReference>
<organism evidence="8 9">
    <name type="scientific">Agrococcus casei LMG 22410</name>
    <dbReference type="NCBI Taxonomy" id="1255656"/>
    <lineage>
        <taxon>Bacteria</taxon>
        <taxon>Bacillati</taxon>
        <taxon>Actinomycetota</taxon>
        <taxon>Actinomycetes</taxon>
        <taxon>Micrococcales</taxon>
        <taxon>Microbacteriaceae</taxon>
        <taxon>Agrococcus</taxon>
    </lineage>
</organism>
<evidence type="ECO:0000256" key="2">
    <source>
        <dbReference type="ARBA" id="ARBA00012261"/>
    </source>
</evidence>
<dbReference type="InterPro" id="IPR005793">
    <property type="entry name" value="Formyl_trans_C"/>
</dbReference>
<dbReference type="GO" id="GO:0005829">
    <property type="term" value="C:cytosol"/>
    <property type="evidence" value="ECO:0007669"/>
    <property type="project" value="TreeGrafter"/>
</dbReference>
<dbReference type="HAMAP" id="MF_00182">
    <property type="entry name" value="Formyl_trans"/>
    <property type="match status" value="1"/>
</dbReference>
<evidence type="ECO:0000256" key="3">
    <source>
        <dbReference type="ARBA" id="ARBA00022679"/>
    </source>
</evidence>
<dbReference type="AlphaFoldDB" id="A0A1R4FQE2"/>
<comment type="catalytic activity">
    <reaction evidence="5">
        <text>L-methionyl-tRNA(fMet) + (6R)-10-formyltetrahydrofolate = N-formyl-L-methionyl-tRNA(fMet) + (6S)-5,6,7,8-tetrahydrofolate + H(+)</text>
        <dbReference type="Rhea" id="RHEA:24380"/>
        <dbReference type="Rhea" id="RHEA-COMP:9952"/>
        <dbReference type="Rhea" id="RHEA-COMP:9953"/>
        <dbReference type="ChEBI" id="CHEBI:15378"/>
        <dbReference type="ChEBI" id="CHEBI:57453"/>
        <dbReference type="ChEBI" id="CHEBI:78530"/>
        <dbReference type="ChEBI" id="CHEBI:78844"/>
        <dbReference type="ChEBI" id="CHEBI:195366"/>
        <dbReference type="EC" id="2.1.2.9"/>
    </reaction>
</comment>
<sequence length="314" mass="33096">MRLVFAGTPEVALPTLRSLAEQHDIVAVLTRTPAPVGRKRVLEPSPVARLASELGIELIESDRPDAEVTERIRALQPELGVVVAYGALLRRDLLDAPEHGWINLHFSQLPSYRGAAPLQRMIIDGHQRVAMSVFQLAEQLDAGPVFTSRSSVLGDDETADEALARLSHEGVELVSTTVAGIASGTAEATPQLGGVSFAPKLAREDGRLDFSQDGSAVLARFKGVTSEPGAFAETADGVVKILSMTAAEPELETDAAVGLAQVVRKRVLVQTRSGVLELLRVQPAGKSAMDAGAWLRGRGGSAQFSVSGQSGVGA</sequence>
<dbReference type="InterPro" id="IPR005794">
    <property type="entry name" value="Fmt"/>
</dbReference>
<dbReference type="RefSeq" id="WP_086991632.1">
    <property type="nucleotide sequence ID" value="NZ_FUHU01000026.1"/>
</dbReference>
<dbReference type="InterPro" id="IPR002376">
    <property type="entry name" value="Formyl_transf_N"/>
</dbReference>
<dbReference type="Proteomes" id="UP000195787">
    <property type="component" value="Unassembled WGS sequence"/>
</dbReference>
<evidence type="ECO:0000313" key="8">
    <source>
        <dbReference type="EMBL" id="SJM58184.1"/>
    </source>
</evidence>
<dbReference type="PANTHER" id="PTHR11138:SF5">
    <property type="entry name" value="METHIONYL-TRNA FORMYLTRANSFERASE, MITOCHONDRIAL"/>
    <property type="match status" value="1"/>
</dbReference>
<evidence type="ECO:0000259" key="7">
    <source>
        <dbReference type="Pfam" id="PF02911"/>
    </source>
</evidence>
<dbReference type="GO" id="GO:0004479">
    <property type="term" value="F:methionyl-tRNA formyltransferase activity"/>
    <property type="evidence" value="ECO:0007669"/>
    <property type="project" value="UniProtKB-UniRule"/>
</dbReference>
<dbReference type="Pfam" id="PF00551">
    <property type="entry name" value="Formyl_trans_N"/>
    <property type="match status" value="1"/>
</dbReference>
<dbReference type="CDD" id="cd08646">
    <property type="entry name" value="FMT_core_Met-tRNA-FMT_N"/>
    <property type="match status" value="1"/>
</dbReference>
<evidence type="ECO:0000256" key="4">
    <source>
        <dbReference type="ARBA" id="ARBA00022917"/>
    </source>
</evidence>
<evidence type="ECO:0000256" key="5">
    <source>
        <dbReference type="HAMAP-Rule" id="MF_00182"/>
    </source>
</evidence>
<feature type="domain" description="Formyl transferase C-terminal" evidence="7">
    <location>
        <begin position="200"/>
        <end position="298"/>
    </location>
</feature>
<reference evidence="8 9" key="1">
    <citation type="submission" date="2017-02" db="EMBL/GenBank/DDBJ databases">
        <authorList>
            <person name="Peterson S.W."/>
        </authorList>
    </citation>
    <scope>NUCLEOTIDE SEQUENCE [LARGE SCALE GENOMIC DNA]</scope>
    <source>
        <strain evidence="8 9">LMG 22410</strain>
    </source>
</reference>
<protein>
    <recommendedName>
        <fullName evidence="2 5">Methionyl-tRNA formyltransferase</fullName>
        <ecNumber evidence="2 5">2.1.2.9</ecNumber>
    </recommendedName>
</protein>
<dbReference type="InterPro" id="IPR044135">
    <property type="entry name" value="Met-tRNA-FMT_C"/>
</dbReference>
<dbReference type="GeneID" id="303172761"/>
<evidence type="ECO:0000313" key="9">
    <source>
        <dbReference type="Proteomes" id="UP000195787"/>
    </source>
</evidence>
<feature type="domain" description="Formyl transferase N-terminal" evidence="6">
    <location>
        <begin position="15"/>
        <end position="176"/>
    </location>
</feature>
<dbReference type="Gene3D" id="3.40.50.12230">
    <property type="match status" value="1"/>
</dbReference>
<dbReference type="CDD" id="cd08704">
    <property type="entry name" value="Met_tRNA_FMT_C"/>
    <property type="match status" value="1"/>
</dbReference>
<comment type="similarity">
    <text evidence="1 5">Belongs to the Fmt family.</text>
</comment>
<proteinExistence type="inferred from homology"/>
<dbReference type="EC" id="2.1.2.9" evidence="2 5"/>
<keyword evidence="3 5" id="KW-0808">Transferase</keyword>
<dbReference type="InterPro" id="IPR011034">
    <property type="entry name" value="Formyl_transferase-like_C_sf"/>
</dbReference>
<evidence type="ECO:0000259" key="6">
    <source>
        <dbReference type="Pfam" id="PF00551"/>
    </source>
</evidence>
<dbReference type="InterPro" id="IPR036477">
    <property type="entry name" value="Formyl_transf_N_sf"/>
</dbReference>
<evidence type="ECO:0000256" key="1">
    <source>
        <dbReference type="ARBA" id="ARBA00010699"/>
    </source>
</evidence>
<dbReference type="SUPFAM" id="SSF53328">
    <property type="entry name" value="Formyltransferase"/>
    <property type="match status" value="1"/>
</dbReference>
<keyword evidence="4 5" id="KW-0648">Protein biosynthesis</keyword>
<comment type="function">
    <text evidence="5">Attaches a formyl group to the free amino group of methionyl-tRNA(fMet). The formyl group appears to play a dual role in the initiator identity of N-formylmethionyl-tRNA by promoting its recognition by IF2 and preventing the misappropriation of this tRNA by the elongation apparatus.</text>
</comment>
<dbReference type="EMBL" id="FUHU01000026">
    <property type="protein sequence ID" value="SJM58184.1"/>
    <property type="molecule type" value="Genomic_DNA"/>
</dbReference>
<dbReference type="SUPFAM" id="SSF50486">
    <property type="entry name" value="FMT C-terminal domain-like"/>
    <property type="match status" value="1"/>
</dbReference>